<dbReference type="HOGENOM" id="CLU_031468_2_1_1"/>
<comment type="similarity">
    <text evidence="1 4">Belongs to the ketopantoate reductase family.</text>
</comment>
<dbReference type="InterPro" id="IPR051402">
    <property type="entry name" value="KPR-Related"/>
</dbReference>
<dbReference type="STRING" id="692275.M3B7I3"/>
<dbReference type="InterPro" id="IPR013332">
    <property type="entry name" value="KPR_N"/>
</dbReference>
<dbReference type="Proteomes" id="UP000016931">
    <property type="component" value="Unassembled WGS sequence"/>
</dbReference>
<dbReference type="GeneID" id="27901546"/>
<dbReference type="InterPro" id="IPR003710">
    <property type="entry name" value="ApbA"/>
</dbReference>
<dbReference type="EC" id="1.1.1.169" evidence="4"/>
<dbReference type="InterPro" id="IPR013328">
    <property type="entry name" value="6PGD_dom2"/>
</dbReference>
<dbReference type="NCBIfam" id="TIGR00745">
    <property type="entry name" value="apbA_panE"/>
    <property type="match status" value="1"/>
</dbReference>
<dbReference type="Gene3D" id="1.10.1040.10">
    <property type="entry name" value="N-(1-d-carboxylethyl)-l-norvaline Dehydrogenase, domain 2"/>
    <property type="match status" value="1"/>
</dbReference>
<accession>M3B7I3</accession>
<keyword evidence="8" id="KW-1185">Reference proteome</keyword>
<dbReference type="Pfam" id="PF08546">
    <property type="entry name" value="ApbA_C"/>
    <property type="match status" value="1"/>
</dbReference>
<dbReference type="InterPro" id="IPR013752">
    <property type="entry name" value="KPA_reductase"/>
</dbReference>
<feature type="domain" description="Ketopantoate reductase N-terminal" evidence="5">
    <location>
        <begin position="14"/>
        <end position="172"/>
    </location>
</feature>
<proteinExistence type="inferred from homology"/>
<evidence type="ECO:0000256" key="2">
    <source>
        <dbReference type="ARBA" id="ARBA00022857"/>
    </source>
</evidence>
<dbReference type="GO" id="GO:0005737">
    <property type="term" value="C:cytoplasm"/>
    <property type="evidence" value="ECO:0007669"/>
    <property type="project" value="TreeGrafter"/>
</dbReference>
<comment type="catalytic activity">
    <reaction evidence="4">
        <text>(R)-pantoate + NADP(+) = 2-dehydropantoate + NADPH + H(+)</text>
        <dbReference type="Rhea" id="RHEA:16233"/>
        <dbReference type="ChEBI" id="CHEBI:11561"/>
        <dbReference type="ChEBI" id="CHEBI:15378"/>
        <dbReference type="ChEBI" id="CHEBI:15980"/>
        <dbReference type="ChEBI" id="CHEBI:57783"/>
        <dbReference type="ChEBI" id="CHEBI:58349"/>
        <dbReference type="EC" id="1.1.1.169"/>
    </reaction>
</comment>
<dbReference type="FunFam" id="1.10.1040.10:FF:000017">
    <property type="entry name" value="2-dehydropantoate 2-reductase"/>
    <property type="match status" value="1"/>
</dbReference>
<evidence type="ECO:0000259" key="5">
    <source>
        <dbReference type="Pfam" id="PF02558"/>
    </source>
</evidence>
<feature type="domain" description="Ketopantoate reductase C-terminal" evidence="6">
    <location>
        <begin position="209"/>
        <end position="329"/>
    </location>
</feature>
<dbReference type="OrthoDB" id="3609at2759"/>
<protein>
    <recommendedName>
        <fullName evidence="4">2-dehydropantoate 2-reductase</fullName>
        <ecNumber evidence="4">1.1.1.169</ecNumber>
    </recommendedName>
    <alternativeName>
        <fullName evidence="4">Ketopantoate reductase</fullName>
    </alternativeName>
</protein>
<dbReference type="EMBL" id="KB456261">
    <property type="protein sequence ID" value="EMF15827.1"/>
    <property type="molecule type" value="Genomic_DNA"/>
</dbReference>
<dbReference type="RefSeq" id="XP_016763948.1">
    <property type="nucleotide sequence ID" value="XM_016904409.1"/>
</dbReference>
<dbReference type="eggNOG" id="ENOG502QWBM">
    <property type="taxonomic scope" value="Eukaryota"/>
</dbReference>
<dbReference type="GO" id="GO:0015940">
    <property type="term" value="P:pantothenate biosynthetic process"/>
    <property type="evidence" value="ECO:0007669"/>
    <property type="project" value="InterPro"/>
</dbReference>
<dbReference type="Pfam" id="PF02558">
    <property type="entry name" value="ApbA"/>
    <property type="match status" value="1"/>
</dbReference>
<dbReference type="OMA" id="FKPSMLQ"/>
<dbReference type="InterPro" id="IPR008927">
    <property type="entry name" value="6-PGluconate_DH-like_C_sf"/>
</dbReference>
<dbReference type="PANTHER" id="PTHR21708">
    <property type="entry name" value="PROBABLE 2-DEHYDROPANTOATE 2-REDUCTASE"/>
    <property type="match status" value="1"/>
</dbReference>
<dbReference type="SUPFAM" id="SSF51735">
    <property type="entry name" value="NAD(P)-binding Rossmann-fold domains"/>
    <property type="match status" value="1"/>
</dbReference>
<evidence type="ECO:0000313" key="7">
    <source>
        <dbReference type="EMBL" id="EMF15827.1"/>
    </source>
</evidence>
<evidence type="ECO:0000313" key="8">
    <source>
        <dbReference type="Proteomes" id="UP000016931"/>
    </source>
</evidence>
<evidence type="ECO:0000256" key="1">
    <source>
        <dbReference type="ARBA" id="ARBA00007870"/>
    </source>
</evidence>
<evidence type="ECO:0000256" key="3">
    <source>
        <dbReference type="ARBA" id="ARBA00023002"/>
    </source>
</evidence>
<keyword evidence="2 4" id="KW-0521">NADP</keyword>
<gene>
    <name evidence="7" type="ORF">SEPMUDRAFT_147604</name>
</gene>
<sequence length="350" mass="37991">MTGDMGSAAPKTQVLVVGSGGVGTLAAYALEVGGQAEVTAICRSNYEAVKRNGFTIDSIEHGSDITGFRPSHLRNTVPNVEQEGLKYDYLVATTKNVPDVSPTLLDIIEPAVTPGHTTIVLLQNGLNIEKPIIHRFPGNVVLSGVSLVGTTEVSHGVIRHDDSDSTKCGPFSGQNVPSEKAVAEARRFVDMYNACGKVDWSYDEDVTFTRWRKLVYNSSFNSVSAIMGMDTARMRMSEIVIDDLIRPAMKEIIAIAKAAGVDLPEGVDEKLIRCDPTDTAFMPSMGQDVAKGNYIESENIVGEPVREAERLGVPAPTLKTIYGFLRGIQLKTKEQKGLWKPQFEEGNPYA</sequence>
<evidence type="ECO:0000256" key="4">
    <source>
        <dbReference type="RuleBase" id="RU362068"/>
    </source>
</evidence>
<dbReference type="GO" id="GO:0008677">
    <property type="term" value="F:2-dehydropantoate 2-reductase activity"/>
    <property type="evidence" value="ECO:0007669"/>
    <property type="project" value="UniProtKB-EC"/>
</dbReference>
<name>M3B7I3_SPHMS</name>
<comment type="function">
    <text evidence="4">Catalyzes the NADPH-dependent reduction of ketopantoate into pantoic acid.</text>
</comment>
<dbReference type="AlphaFoldDB" id="M3B7I3"/>
<organism evidence="7 8">
    <name type="scientific">Sphaerulina musiva (strain SO2202)</name>
    <name type="common">Poplar stem canker fungus</name>
    <name type="synonym">Septoria musiva</name>
    <dbReference type="NCBI Taxonomy" id="692275"/>
    <lineage>
        <taxon>Eukaryota</taxon>
        <taxon>Fungi</taxon>
        <taxon>Dikarya</taxon>
        <taxon>Ascomycota</taxon>
        <taxon>Pezizomycotina</taxon>
        <taxon>Dothideomycetes</taxon>
        <taxon>Dothideomycetidae</taxon>
        <taxon>Mycosphaerellales</taxon>
        <taxon>Mycosphaerellaceae</taxon>
        <taxon>Sphaerulina</taxon>
    </lineage>
</organism>
<dbReference type="SUPFAM" id="SSF48179">
    <property type="entry name" value="6-phosphogluconate dehydrogenase C-terminal domain-like"/>
    <property type="match status" value="1"/>
</dbReference>
<dbReference type="PANTHER" id="PTHR21708:SF30">
    <property type="entry name" value="2-DEHYDROPANTOATE 2-REDUCTASE-RELATED"/>
    <property type="match status" value="1"/>
</dbReference>
<reference evidence="7 8" key="1">
    <citation type="journal article" date="2012" name="PLoS Pathog.">
        <title>Diverse lifestyles and strategies of plant pathogenesis encoded in the genomes of eighteen Dothideomycetes fungi.</title>
        <authorList>
            <person name="Ohm R.A."/>
            <person name="Feau N."/>
            <person name="Henrissat B."/>
            <person name="Schoch C.L."/>
            <person name="Horwitz B.A."/>
            <person name="Barry K.W."/>
            <person name="Condon B.J."/>
            <person name="Copeland A.C."/>
            <person name="Dhillon B."/>
            <person name="Glaser F."/>
            <person name="Hesse C.N."/>
            <person name="Kosti I."/>
            <person name="LaButti K."/>
            <person name="Lindquist E.A."/>
            <person name="Lucas S."/>
            <person name="Salamov A.A."/>
            <person name="Bradshaw R.E."/>
            <person name="Ciuffetti L."/>
            <person name="Hamelin R.C."/>
            <person name="Kema G.H.J."/>
            <person name="Lawrence C."/>
            <person name="Scott J.A."/>
            <person name="Spatafora J.W."/>
            <person name="Turgeon B.G."/>
            <person name="de Wit P.J.G.M."/>
            <person name="Zhong S."/>
            <person name="Goodwin S.B."/>
            <person name="Grigoriev I.V."/>
        </authorList>
    </citation>
    <scope>NUCLEOTIDE SEQUENCE [LARGE SCALE GENOMIC DNA]</scope>
    <source>
        <strain evidence="7 8">SO2202</strain>
    </source>
</reference>
<evidence type="ECO:0000259" key="6">
    <source>
        <dbReference type="Pfam" id="PF08546"/>
    </source>
</evidence>
<dbReference type="Gene3D" id="3.40.50.720">
    <property type="entry name" value="NAD(P)-binding Rossmann-like Domain"/>
    <property type="match status" value="1"/>
</dbReference>
<dbReference type="InterPro" id="IPR036291">
    <property type="entry name" value="NAD(P)-bd_dom_sf"/>
</dbReference>
<keyword evidence="3 4" id="KW-0560">Oxidoreductase</keyword>